<evidence type="ECO:0000256" key="3">
    <source>
        <dbReference type="ARBA" id="ARBA00022692"/>
    </source>
</evidence>
<keyword evidence="2" id="KW-1003">Cell membrane</keyword>
<proteinExistence type="predicted"/>
<name>A0ABT0ZT49_9PSEU</name>
<feature type="transmembrane region" description="Helical" evidence="6">
    <location>
        <begin position="158"/>
        <end position="174"/>
    </location>
</feature>
<feature type="transmembrane region" description="Helical" evidence="6">
    <location>
        <begin position="384"/>
        <end position="405"/>
    </location>
</feature>
<dbReference type="PANTHER" id="PTHR30250:SF11">
    <property type="entry name" value="O-ANTIGEN TRANSPORTER-RELATED"/>
    <property type="match status" value="1"/>
</dbReference>
<comment type="subcellular location">
    <subcellularLocation>
        <location evidence="1">Cell membrane</location>
        <topology evidence="1">Multi-pass membrane protein</topology>
    </subcellularLocation>
</comment>
<evidence type="ECO:0000256" key="1">
    <source>
        <dbReference type="ARBA" id="ARBA00004651"/>
    </source>
</evidence>
<gene>
    <name evidence="7" type="ORF">KDL28_02315</name>
</gene>
<evidence type="ECO:0000256" key="6">
    <source>
        <dbReference type="SAM" id="Phobius"/>
    </source>
</evidence>
<feature type="transmembrane region" description="Helical" evidence="6">
    <location>
        <begin position="21"/>
        <end position="44"/>
    </location>
</feature>
<sequence>MTGSADLRSGGRGGRTLARATGLIGLVYGGSVGLLFIGELLLARHLDTAEFGQYNLVRQGVPVVVVLALLGYDQALTRETAARGGIAPRLDRRQWRLVLLCVVVAAAGAGYLVLRLGVAWPIAWTLVVGSAAIALSSLVSGVMRASNRPGLGALAQQGHRLLAGVAFIGAAGLLSGTGAALTFCMCALVVAVGCVMWSTRLAAPWPIDDAAHRTMRRLGVGYSLSMLTLAAGDWADLALAAELSRSLADVGQYGQLKLLALYPILSVGSILGFVALPAIASRRATITRSTARRWAVGAAMTSLAMTAVAVPASRYLADVLFQVRAPWALLTVLGAIGGLRLFYVLPSAYLGAVAPPRWLFGLGAVGAVGLLVQVVVTVVVGGDILLAVAYGLLAGTLTRVIAGVVMSSKLLRSGEVAR</sequence>
<organism evidence="7 8">
    <name type="scientific">Pseudonocardia humida</name>
    <dbReference type="NCBI Taxonomy" id="2800819"/>
    <lineage>
        <taxon>Bacteria</taxon>
        <taxon>Bacillati</taxon>
        <taxon>Actinomycetota</taxon>
        <taxon>Actinomycetes</taxon>
        <taxon>Pseudonocardiales</taxon>
        <taxon>Pseudonocardiaceae</taxon>
        <taxon>Pseudonocardia</taxon>
    </lineage>
</organism>
<evidence type="ECO:0000313" key="8">
    <source>
        <dbReference type="Proteomes" id="UP001165283"/>
    </source>
</evidence>
<dbReference type="InterPro" id="IPR050833">
    <property type="entry name" value="Poly_Biosynth_Transport"/>
</dbReference>
<dbReference type="Proteomes" id="UP001165283">
    <property type="component" value="Unassembled WGS sequence"/>
</dbReference>
<feature type="transmembrane region" description="Helical" evidence="6">
    <location>
        <begin position="97"/>
        <end position="116"/>
    </location>
</feature>
<evidence type="ECO:0000256" key="2">
    <source>
        <dbReference type="ARBA" id="ARBA00022475"/>
    </source>
</evidence>
<dbReference type="RefSeq" id="WP_252435496.1">
    <property type="nucleotide sequence ID" value="NZ_JAGSOV010000008.1"/>
</dbReference>
<feature type="transmembrane region" description="Helical" evidence="6">
    <location>
        <begin position="325"/>
        <end position="346"/>
    </location>
</feature>
<accession>A0ABT0ZT49</accession>
<evidence type="ECO:0000313" key="7">
    <source>
        <dbReference type="EMBL" id="MCO1653882.1"/>
    </source>
</evidence>
<feature type="transmembrane region" description="Helical" evidence="6">
    <location>
        <begin position="293"/>
        <end position="313"/>
    </location>
</feature>
<feature type="transmembrane region" description="Helical" evidence="6">
    <location>
        <begin position="260"/>
        <end position="281"/>
    </location>
</feature>
<evidence type="ECO:0000256" key="5">
    <source>
        <dbReference type="ARBA" id="ARBA00023136"/>
    </source>
</evidence>
<feature type="transmembrane region" description="Helical" evidence="6">
    <location>
        <begin position="358"/>
        <end position="378"/>
    </location>
</feature>
<protein>
    <recommendedName>
        <fullName evidence="9">O-antigen/teichoic acid export membrane protein</fullName>
    </recommendedName>
</protein>
<feature type="transmembrane region" description="Helical" evidence="6">
    <location>
        <begin position="56"/>
        <end position="76"/>
    </location>
</feature>
<dbReference type="PANTHER" id="PTHR30250">
    <property type="entry name" value="PST FAMILY PREDICTED COLANIC ACID TRANSPORTER"/>
    <property type="match status" value="1"/>
</dbReference>
<keyword evidence="3 6" id="KW-0812">Transmembrane</keyword>
<keyword evidence="8" id="KW-1185">Reference proteome</keyword>
<keyword evidence="5 6" id="KW-0472">Membrane</keyword>
<keyword evidence="4 6" id="KW-1133">Transmembrane helix</keyword>
<dbReference type="EMBL" id="JAGSOV010000008">
    <property type="protein sequence ID" value="MCO1653882.1"/>
    <property type="molecule type" value="Genomic_DNA"/>
</dbReference>
<evidence type="ECO:0008006" key="9">
    <source>
        <dbReference type="Google" id="ProtNLM"/>
    </source>
</evidence>
<comment type="caution">
    <text evidence="7">The sequence shown here is derived from an EMBL/GenBank/DDBJ whole genome shotgun (WGS) entry which is preliminary data.</text>
</comment>
<feature type="transmembrane region" description="Helical" evidence="6">
    <location>
        <begin position="122"/>
        <end position="146"/>
    </location>
</feature>
<evidence type="ECO:0000256" key="4">
    <source>
        <dbReference type="ARBA" id="ARBA00022989"/>
    </source>
</evidence>
<reference evidence="7" key="1">
    <citation type="submission" date="2021-04" db="EMBL/GenBank/DDBJ databases">
        <title>Pseudonocardia sp. nov., isolated from sandy soil of mangrove forest.</title>
        <authorList>
            <person name="Zan Z."/>
            <person name="Huang R."/>
            <person name="Liu W."/>
        </authorList>
    </citation>
    <scope>NUCLEOTIDE SEQUENCE</scope>
    <source>
        <strain evidence="7">S2-4</strain>
    </source>
</reference>